<feature type="domain" description="C2H2-type" evidence="2">
    <location>
        <begin position="201"/>
        <end position="229"/>
    </location>
</feature>
<dbReference type="PANTHER" id="PTHR13428:SF12">
    <property type="entry name" value="INNER NUCLEAR MEMBRANE PROTEIN MAN1"/>
    <property type="match status" value="1"/>
</dbReference>
<feature type="compositionally biased region" description="Low complexity" evidence="1">
    <location>
        <begin position="53"/>
        <end position="79"/>
    </location>
</feature>
<feature type="domain" description="C2H2-type" evidence="2">
    <location>
        <begin position="868"/>
        <end position="895"/>
    </location>
</feature>
<keyword evidence="4" id="KW-1185">Reference proteome</keyword>
<dbReference type="GO" id="GO:0006998">
    <property type="term" value="P:nuclear envelope organization"/>
    <property type="evidence" value="ECO:0007669"/>
    <property type="project" value="TreeGrafter"/>
</dbReference>
<organism evidence="3 4">
    <name type="scientific">Tigriopus californicus</name>
    <name type="common">Marine copepod</name>
    <dbReference type="NCBI Taxonomy" id="6832"/>
    <lineage>
        <taxon>Eukaryota</taxon>
        <taxon>Metazoa</taxon>
        <taxon>Ecdysozoa</taxon>
        <taxon>Arthropoda</taxon>
        <taxon>Crustacea</taxon>
        <taxon>Multicrustacea</taxon>
        <taxon>Hexanauplia</taxon>
        <taxon>Copepoda</taxon>
        <taxon>Harpacticoida</taxon>
        <taxon>Harpacticidae</taxon>
        <taxon>Tigriopus</taxon>
    </lineage>
</organism>
<feature type="domain" description="C2H2-type" evidence="2">
    <location>
        <begin position="172"/>
        <end position="196"/>
    </location>
</feature>
<feature type="region of interest" description="Disordered" evidence="1">
    <location>
        <begin position="373"/>
        <end position="444"/>
    </location>
</feature>
<dbReference type="SMART" id="SM00355">
    <property type="entry name" value="ZnF_C2H2"/>
    <property type="match status" value="13"/>
</dbReference>
<dbReference type="AlphaFoldDB" id="A0A553N8K8"/>
<feature type="compositionally biased region" description="Basic and acidic residues" evidence="1">
    <location>
        <begin position="1"/>
        <end position="27"/>
    </location>
</feature>
<dbReference type="InterPro" id="IPR052277">
    <property type="entry name" value="INM_ESCRT-Associated"/>
</dbReference>
<feature type="compositionally biased region" description="Basic and acidic residues" evidence="1">
    <location>
        <begin position="418"/>
        <end position="429"/>
    </location>
</feature>
<feature type="compositionally biased region" description="Basic residues" evidence="1">
    <location>
        <begin position="320"/>
        <end position="338"/>
    </location>
</feature>
<dbReference type="PANTHER" id="PTHR13428">
    <property type="entry name" value="INNER NUCLEAR MEMBRANE PROTEIN MAN1 LEM DOMAIN CONTAINING PROTEIN"/>
    <property type="match status" value="1"/>
</dbReference>
<feature type="region of interest" description="Disordered" evidence="1">
    <location>
        <begin position="973"/>
        <end position="1061"/>
    </location>
</feature>
<reference evidence="3 4" key="1">
    <citation type="journal article" date="2018" name="Nat. Ecol. Evol.">
        <title>Genomic signatures of mitonuclear coevolution across populations of Tigriopus californicus.</title>
        <authorList>
            <person name="Barreto F.S."/>
            <person name="Watson E.T."/>
            <person name="Lima T.G."/>
            <person name="Willett C.S."/>
            <person name="Edmands S."/>
            <person name="Li W."/>
            <person name="Burton R.S."/>
        </authorList>
    </citation>
    <scope>NUCLEOTIDE SEQUENCE [LARGE SCALE GENOMIC DNA]</scope>
    <source>
        <strain evidence="3 4">San Diego</strain>
    </source>
</reference>
<protein>
    <recommendedName>
        <fullName evidence="2">C2H2-type domain-containing protein</fullName>
    </recommendedName>
</protein>
<feature type="domain" description="C2H2-type" evidence="2">
    <location>
        <begin position="558"/>
        <end position="583"/>
    </location>
</feature>
<evidence type="ECO:0000313" key="4">
    <source>
        <dbReference type="Proteomes" id="UP000318571"/>
    </source>
</evidence>
<feature type="compositionally biased region" description="Pro residues" evidence="1">
    <location>
        <begin position="1019"/>
        <end position="1030"/>
    </location>
</feature>
<evidence type="ECO:0000256" key="1">
    <source>
        <dbReference type="SAM" id="MobiDB-lite"/>
    </source>
</evidence>
<feature type="compositionally biased region" description="Polar residues" evidence="1">
    <location>
        <begin position="1045"/>
        <end position="1061"/>
    </location>
</feature>
<feature type="compositionally biased region" description="Basic and acidic residues" evidence="1">
    <location>
        <begin position="277"/>
        <end position="288"/>
    </location>
</feature>
<proteinExistence type="predicted"/>
<feature type="region of interest" description="Disordered" evidence="1">
    <location>
        <begin position="615"/>
        <end position="661"/>
    </location>
</feature>
<feature type="compositionally biased region" description="Basic residues" evidence="1">
    <location>
        <begin position="81"/>
        <end position="98"/>
    </location>
</feature>
<feature type="compositionally biased region" description="Basic and acidic residues" evidence="1">
    <location>
        <begin position="307"/>
        <end position="319"/>
    </location>
</feature>
<accession>A0A553N8K8</accession>
<dbReference type="EMBL" id="VCGU01000459">
    <property type="protein sequence ID" value="TRY61768.1"/>
    <property type="molecule type" value="Genomic_DNA"/>
</dbReference>
<evidence type="ECO:0000259" key="2">
    <source>
        <dbReference type="SMART" id="SM00355"/>
    </source>
</evidence>
<name>A0A553N8K8_TIGCA</name>
<dbReference type="InterPro" id="IPR013087">
    <property type="entry name" value="Znf_C2H2_type"/>
</dbReference>
<dbReference type="Proteomes" id="UP000318571">
    <property type="component" value="Chromosome 8"/>
</dbReference>
<feature type="domain" description="C2H2-type" evidence="2">
    <location>
        <begin position="663"/>
        <end position="686"/>
    </location>
</feature>
<feature type="compositionally biased region" description="Basic and acidic residues" evidence="1">
    <location>
        <begin position="615"/>
        <end position="626"/>
    </location>
</feature>
<sequence length="1061" mass="121437">MVDRDLEANVVVFDREKCVGSEPRADRTSQCGVRPRPQRTSRDLGSKGNEGDSATSETSSSSTNTSSSSSSPSSSSDNSSGRRRRRDRQRRAAKRAHITAKLVGQPIAQNVADLNQKPILELEVVPSPENDLTGNYYNKYIRNKKSPEDNCPSPEARTQSLIMNDGSKITTRVCLFCPKHNMVDEKNYFEHLVIQHGDCLFKCSMCVDELEGSKFESFNDIRNHVQETHSVNNEDGVRALIKVPFVMNLRKYKCRLCQDVFEATTESELTTFHFKEKHNAQKVKESPARTKHRSQPSSDSVSSSDSKSGEDTEPETERKQSKKKKKKKKSSKTKRKRKLSDTESRTTTLDFEPEEKRPMVTKADIECVNKLRKTRSKDSRSDGELSEDDKKLEAGSNAIKEAASVKTISRSSSRKRRSSENSKSRERNNNHHSQSTGNSKNSKSNSEIIFCKECRISFPLRDSYRHYSSRDHYSRIRNLIRCYLCSKYVPYTKDHLEECHVGEVFQCKLTACSRPKFLDLVKVLNHMDDKHYSETRNKSNEDLIRRNMIGIPRNLHAYKCKLCQLLFVGQRERDVLEHQRREHIDKPSASNILYQCRVCGPKVYFRGERDLEKHVQTHRSPSDRALFRGRRSRSSSRSSSGRSRRSSSSRSDSSPSRPRRKYVPCSFCHQVTEDMDKDKRQHAKMHQKLNFNCQKCDFGALDRFEVMDHVGSAHQGAPTRDDEYFGPWISLPMDLRRIFCYECRALSDKRVEWCARSIEDCRNDFETHCRDEHKGKSVEYCIYLGCRACNDHQYITNPLNDWKIHHKDHGIWAARNMKGPESPKLSANPISEPPTAAMSPACCYCCESLSPETTIETHIRRNHMSLVYQCKLCPTVDQRIFTDEGQIKHHVDRDHSSDARQLRWRDWIQVPQDLRSVICKLCMETFYALGSKEIQETHWRHQHPNAKFRESHLEFKCRACENVDEFEDEQELEDHFKNSHSSQLSETSHVVDGDTTIVSTTTSTKGSSPIPALSTLAVSPPPPPSIPPIVQPAIVPAPLCDPRLGSSSTGPHGPPYSSTSN</sequence>
<gene>
    <name evidence="3" type="ORF">TCAL_12260</name>
</gene>
<comment type="caution">
    <text evidence="3">The sequence shown here is derived from an EMBL/GenBank/DDBJ whole genome shotgun (WGS) entry which is preliminary data.</text>
</comment>
<feature type="domain" description="C2H2-type" evidence="2">
    <location>
        <begin position="917"/>
        <end position="943"/>
    </location>
</feature>
<evidence type="ECO:0000313" key="3">
    <source>
        <dbReference type="EMBL" id="TRY61768.1"/>
    </source>
</evidence>
<dbReference type="GO" id="GO:0031490">
    <property type="term" value="F:chromatin DNA binding"/>
    <property type="evidence" value="ECO:0007669"/>
    <property type="project" value="TreeGrafter"/>
</dbReference>
<feature type="domain" description="C2H2-type" evidence="2">
    <location>
        <begin position="691"/>
        <end position="714"/>
    </location>
</feature>
<feature type="domain" description="C2H2-type" evidence="2">
    <location>
        <begin position="840"/>
        <end position="863"/>
    </location>
</feature>
<feature type="compositionally biased region" description="Low complexity" evidence="1">
    <location>
        <begin position="295"/>
        <end position="306"/>
    </location>
</feature>
<feature type="domain" description="C2H2-type" evidence="2">
    <location>
        <begin position="594"/>
        <end position="618"/>
    </location>
</feature>
<feature type="domain" description="C2H2-type" evidence="2">
    <location>
        <begin position="449"/>
        <end position="472"/>
    </location>
</feature>
<feature type="compositionally biased region" description="Basic and acidic residues" evidence="1">
    <location>
        <begin position="376"/>
        <end position="393"/>
    </location>
</feature>
<feature type="domain" description="C2H2-type" evidence="2">
    <location>
        <begin position="955"/>
        <end position="980"/>
    </location>
</feature>
<feature type="region of interest" description="Disordered" evidence="1">
    <location>
        <begin position="277"/>
        <end position="357"/>
    </location>
</feature>
<feature type="compositionally biased region" description="Polar residues" evidence="1">
    <location>
        <begin position="979"/>
        <end position="988"/>
    </location>
</feature>
<feature type="domain" description="C2H2-type" evidence="2">
    <location>
        <begin position="252"/>
        <end position="278"/>
    </location>
</feature>
<feature type="region of interest" description="Disordered" evidence="1">
    <location>
        <begin position="1"/>
        <end position="99"/>
    </location>
</feature>
<feature type="domain" description="C2H2-type" evidence="2">
    <location>
        <begin position="505"/>
        <end position="531"/>
    </location>
</feature>
<feature type="compositionally biased region" description="Low complexity" evidence="1">
    <location>
        <begin position="993"/>
        <end position="1018"/>
    </location>
</feature>